<dbReference type="PANTHER" id="PTHR38664:SF1">
    <property type="entry name" value="SLR0058 PROTEIN"/>
    <property type="match status" value="1"/>
</dbReference>
<evidence type="ECO:0000313" key="3">
    <source>
        <dbReference type="Proteomes" id="UP000292423"/>
    </source>
</evidence>
<comment type="caution">
    <text evidence="2">The sequence shown here is derived from an EMBL/GenBank/DDBJ whole genome shotgun (WGS) entry which is preliminary data.</text>
</comment>
<keyword evidence="1" id="KW-0175">Coiled coil</keyword>
<name>A0A4Q7YJV8_9GAMM</name>
<proteinExistence type="predicted"/>
<dbReference type="Proteomes" id="UP000292423">
    <property type="component" value="Unassembled WGS sequence"/>
</dbReference>
<dbReference type="EMBL" id="SHKX01000015">
    <property type="protein sequence ID" value="RZU37083.1"/>
    <property type="molecule type" value="Genomic_DNA"/>
</dbReference>
<organism evidence="2 3">
    <name type="scientific">Fluviicoccus keumensis</name>
    <dbReference type="NCBI Taxonomy" id="1435465"/>
    <lineage>
        <taxon>Bacteria</taxon>
        <taxon>Pseudomonadati</taxon>
        <taxon>Pseudomonadota</taxon>
        <taxon>Gammaproteobacteria</taxon>
        <taxon>Moraxellales</taxon>
        <taxon>Moraxellaceae</taxon>
        <taxon>Fluviicoccus</taxon>
    </lineage>
</organism>
<evidence type="ECO:0000256" key="1">
    <source>
        <dbReference type="SAM" id="Coils"/>
    </source>
</evidence>
<dbReference type="Pfam" id="PF05597">
    <property type="entry name" value="Phasin"/>
    <property type="match status" value="1"/>
</dbReference>
<keyword evidence="3" id="KW-1185">Reference proteome</keyword>
<sequence>MTNEKKGTDKSQKLTSVTDLRKYTQQIWLAGLGAFSRAEEEGGKLFDNLVKVGEELESRTRDIADTTVETVAEARDKVLEKASDTRGKVEKAFDDKLSAALNRLGIPTQRELDTVNERLDTLTSVLVELTEEMRRNRKDS</sequence>
<dbReference type="NCBIfam" id="TIGR01837">
    <property type="entry name" value="PHA_granule_1"/>
    <property type="match status" value="1"/>
</dbReference>
<dbReference type="PANTHER" id="PTHR38664">
    <property type="entry name" value="SLR0058 PROTEIN"/>
    <property type="match status" value="1"/>
</dbReference>
<dbReference type="InterPro" id="IPR008769">
    <property type="entry name" value="PhaF_PhaI"/>
</dbReference>
<gene>
    <name evidence="2" type="ORF">EV700_2952</name>
</gene>
<evidence type="ECO:0000313" key="2">
    <source>
        <dbReference type="EMBL" id="RZU37083.1"/>
    </source>
</evidence>
<accession>A0A4Q7YJV8</accession>
<feature type="coiled-coil region" evidence="1">
    <location>
        <begin position="112"/>
        <end position="139"/>
    </location>
</feature>
<reference evidence="2 3" key="1">
    <citation type="submission" date="2019-02" db="EMBL/GenBank/DDBJ databases">
        <title>Genomic Encyclopedia of Type Strains, Phase IV (KMG-IV): sequencing the most valuable type-strain genomes for metagenomic binning, comparative biology and taxonomic classification.</title>
        <authorList>
            <person name="Goeker M."/>
        </authorList>
    </citation>
    <scope>NUCLEOTIDE SEQUENCE [LARGE SCALE GENOMIC DNA]</scope>
    <source>
        <strain evidence="2 3">DSM 105135</strain>
    </source>
</reference>
<dbReference type="RefSeq" id="WP_278044918.1">
    <property type="nucleotide sequence ID" value="NZ_SHKX01000015.1"/>
</dbReference>
<dbReference type="AlphaFoldDB" id="A0A4Q7YJV8"/>
<protein>
    <submittedName>
        <fullName evidence="2">Poly(Hydroxyalkanoate) granule-associated protein</fullName>
    </submittedName>
</protein>